<dbReference type="SUPFAM" id="SSF53098">
    <property type="entry name" value="Ribonuclease H-like"/>
    <property type="match status" value="1"/>
</dbReference>
<protein>
    <submittedName>
        <fullName evidence="1">Uncharacterized protein</fullName>
    </submittedName>
</protein>
<organism evidence="1">
    <name type="scientific">marine sediment metagenome</name>
    <dbReference type="NCBI Taxonomy" id="412755"/>
    <lineage>
        <taxon>unclassified sequences</taxon>
        <taxon>metagenomes</taxon>
        <taxon>ecological metagenomes</taxon>
    </lineage>
</organism>
<dbReference type="SUPFAM" id="SSF56672">
    <property type="entry name" value="DNA/RNA polymerases"/>
    <property type="match status" value="1"/>
</dbReference>
<evidence type="ECO:0000313" key="1">
    <source>
        <dbReference type="EMBL" id="KKN94422.1"/>
    </source>
</evidence>
<dbReference type="InterPro" id="IPR023211">
    <property type="entry name" value="DNA_pol_palm_dom_sf"/>
</dbReference>
<comment type="caution">
    <text evidence="1">The sequence shown here is derived from an EMBL/GenBank/DDBJ whole genome shotgun (WGS) entry which is preliminary data.</text>
</comment>
<dbReference type="AlphaFoldDB" id="A0A0F9V416"/>
<proteinExistence type="predicted"/>
<reference evidence="1" key="1">
    <citation type="journal article" date="2015" name="Nature">
        <title>Complex archaea that bridge the gap between prokaryotes and eukaryotes.</title>
        <authorList>
            <person name="Spang A."/>
            <person name="Saw J.H."/>
            <person name="Jorgensen S.L."/>
            <person name="Zaremba-Niedzwiedzka K."/>
            <person name="Martijn J."/>
            <person name="Lind A.E."/>
            <person name="van Eijk R."/>
            <person name="Schleper C."/>
            <person name="Guy L."/>
            <person name="Ettema T.J."/>
        </authorList>
    </citation>
    <scope>NUCLEOTIDE SEQUENCE</scope>
</reference>
<dbReference type="InterPro" id="IPR012337">
    <property type="entry name" value="RNaseH-like_sf"/>
</dbReference>
<dbReference type="EMBL" id="LAZR01000078">
    <property type="protein sequence ID" value="KKN94422.1"/>
    <property type="molecule type" value="Genomic_DNA"/>
</dbReference>
<gene>
    <name evidence="1" type="ORF">LCGC14_0187690</name>
</gene>
<dbReference type="Gene3D" id="3.90.1600.10">
    <property type="entry name" value="Palm domain of DNA polymerase"/>
    <property type="match status" value="1"/>
</dbReference>
<name>A0A0F9V416_9ZZZZ</name>
<dbReference type="InterPro" id="IPR043502">
    <property type="entry name" value="DNA/RNA_pol_sf"/>
</dbReference>
<sequence>MQKRTFVFDIEIYWNYFCIIFKEIGGKKAVFSWEMDDRGAIDTKSLRRFVLRHRIIGFYSANFDMPVLFGALAGFNCERLKEIANAIIEEGSKPWDVEKAYGFRIDRNVDHIDLFNIPKGQYGLKIYNGRLHGKRMQDLPYEPDRILTQDEMDEVYDYCLNDLDATELLFEECSKQIALREKMGDEYGIDLRSKSDAQVAEAVIKSEVASVLGYEVKRPEIAPGTTYRYNVPAYIKFKHPELRDILDIIRETKFRVSPSGNIKMPDTLADAEIKIGKGVYRMGIGGLHSSEKSTVHKAENGYFLVDRDVTSYYPAIIINQNLFPKQMGFAFQKVYQRIVDRRLAAKKEGAEAYDEIDDLKAKLEKTNRDPDAGPSLIEERIEELKNSASIFTTVADSLKITINGSFGKFGNRWSALYSPQLLIQTTITGQLSLLLLIEWLDEDGIEVVSANTDGIVIRCHEDDRDLYLDIIKEWEEATQFVTEETGYDALLSRDVNNYIAVKKDGKGYKTKGAFAIPDEGKVSVDKNPTNEIAVQAAIDHILHGTPIWATVVASNDIRRFITVRTVKGGAVDQDGEYLGKAIRWYYSTDVHDSIRYKNATAKGNHNAVPRTEGARACMELPDELPDDIDHSWYAREARSILTQVGYQRKLI</sequence>
<accession>A0A0F9V416</accession>